<feature type="region of interest" description="Disordered" evidence="1">
    <location>
        <begin position="32"/>
        <end position="76"/>
    </location>
</feature>
<organism evidence="2 3">
    <name type="scientific">Phytophthora fragariaefolia</name>
    <dbReference type="NCBI Taxonomy" id="1490495"/>
    <lineage>
        <taxon>Eukaryota</taxon>
        <taxon>Sar</taxon>
        <taxon>Stramenopiles</taxon>
        <taxon>Oomycota</taxon>
        <taxon>Peronosporomycetes</taxon>
        <taxon>Peronosporales</taxon>
        <taxon>Peronosporaceae</taxon>
        <taxon>Phytophthora</taxon>
    </lineage>
</organism>
<sequence length="95" mass="10314">MDPTTSASDTSAGRLETYFQAAMSRFLKEQQALPSPPIPTGIQHPGSHDVEMLSTGSPDPDLHWEYDPDDIDLPTSDRAAMTTMTTESTGSTMIQ</sequence>
<reference evidence="2" key="1">
    <citation type="submission" date="2023-04" db="EMBL/GenBank/DDBJ databases">
        <title>Phytophthora fragariaefolia NBRC 109709.</title>
        <authorList>
            <person name="Ichikawa N."/>
            <person name="Sato H."/>
            <person name="Tonouchi N."/>
        </authorList>
    </citation>
    <scope>NUCLEOTIDE SEQUENCE</scope>
    <source>
        <strain evidence="2">NBRC 109709</strain>
    </source>
</reference>
<evidence type="ECO:0000313" key="3">
    <source>
        <dbReference type="Proteomes" id="UP001165121"/>
    </source>
</evidence>
<accession>A0A9W7D7Z5</accession>
<gene>
    <name evidence="2" type="ORF">Pfra01_002772900</name>
</gene>
<dbReference type="OrthoDB" id="129600at2759"/>
<dbReference type="Proteomes" id="UP001165121">
    <property type="component" value="Unassembled WGS sequence"/>
</dbReference>
<dbReference type="AlphaFoldDB" id="A0A9W7D7Z5"/>
<comment type="caution">
    <text evidence="2">The sequence shown here is derived from an EMBL/GenBank/DDBJ whole genome shotgun (WGS) entry which is preliminary data.</text>
</comment>
<keyword evidence="3" id="KW-1185">Reference proteome</keyword>
<evidence type="ECO:0000313" key="2">
    <source>
        <dbReference type="EMBL" id="GMF63493.1"/>
    </source>
</evidence>
<proteinExistence type="predicted"/>
<evidence type="ECO:0000256" key="1">
    <source>
        <dbReference type="SAM" id="MobiDB-lite"/>
    </source>
</evidence>
<dbReference type="EMBL" id="BSXT01007051">
    <property type="protein sequence ID" value="GMF63493.1"/>
    <property type="molecule type" value="Genomic_DNA"/>
</dbReference>
<name>A0A9W7D7Z5_9STRA</name>
<protein>
    <submittedName>
        <fullName evidence="2">Unnamed protein product</fullName>
    </submittedName>
</protein>